<keyword evidence="2" id="KW-1185">Reference proteome</keyword>
<gene>
    <name evidence="1" type="ORF">BB561_006419</name>
</gene>
<proteinExistence type="predicted"/>
<name>A0A2T9Y4F8_9FUNG</name>
<sequence>MSSNYKPEADQDNKIETAQLRPETLANINKDKDKIVERISKNVIEVTYLVGQKVYK</sequence>
<evidence type="ECO:0000313" key="2">
    <source>
        <dbReference type="Proteomes" id="UP000245383"/>
    </source>
</evidence>
<dbReference type="EMBL" id="MBFR01000533">
    <property type="protein sequence ID" value="PVU87236.1"/>
    <property type="molecule type" value="Genomic_DNA"/>
</dbReference>
<dbReference type="AlphaFoldDB" id="A0A2T9Y4F8"/>
<accession>A0A2T9Y4F8</accession>
<protein>
    <submittedName>
        <fullName evidence="1">Uncharacterized protein</fullName>
    </submittedName>
</protein>
<organism evidence="1 2">
    <name type="scientific">Smittium simulii</name>
    <dbReference type="NCBI Taxonomy" id="133385"/>
    <lineage>
        <taxon>Eukaryota</taxon>
        <taxon>Fungi</taxon>
        <taxon>Fungi incertae sedis</taxon>
        <taxon>Zoopagomycota</taxon>
        <taxon>Kickxellomycotina</taxon>
        <taxon>Harpellomycetes</taxon>
        <taxon>Harpellales</taxon>
        <taxon>Legeriomycetaceae</taxon>
        <taxon>Smittium</taxon>
    </lineage>
</organism>
<reference evidence="1 2" key="1">
    <citation type="journal article" date="2018" name="MBio">
        <title>Comparative Genomics Reveals the Core Gene Toolbox for the Fungus-Insect Symbiosis.</title>
        <authorList>
            <person name="Wang Y."/>
            <person name="Stata M."/>
            <person name="Wang W."/>
            <person name="Stajich J.E."/>
            <person name="White M.M."/>
            <person name="Moncalvo J.M."/>
        </authorList>
    </citation>
    <scope>NUCLEOTIDE SEQUENCE [LARGE SCALE GENOMIC DNA]</scope>
    <source>
        <strain evidence="1 2">SWE-8-4</strain>
    </source>
</reference>
<comment type="caution">
    <text evidence="1">The sequence shown here is derived from an EMBL/GenBank/DDBJ whole genome shotgun (WGS) entry which is preliminary data.</text>
</comment>
<evidence type="ECO:0000313" key="1">
    <source>
        <dbReference type="EMBL" id="PVU87236.1"/>
    </source>
</evidence>
<dbReference type="Proteomes" id="UP000245383">
    <property type="component" value="Unassembled WGS sequence"/>
</dbReference>